<comment type="caution">
    <text evidence="10">The sequence shown here is derived from an EMBL/GenBank/DDBJ whole genome shotgun (WGS) entry which is preliminary data.</text>
</comment>
<comment type="function">
    <text evidence="3">After transfer of sugars to endogenous macromolecular acceptors, the enzyme converts nucleoside diphosphates to nucleoside monophosphates which in turn exit the Golgi lumen in a coupled antiporter reaction, allowing entry of additional nucleotide sugar from the cytosol.</text>
</comment>
<feature type="binding site" evidence="6">
    <location>
        <begin position="255"/>
        <end position="259"/>
    </location>
    <ligand>
        <name>ATP</name>
        <dbReference type="ChEBI" id="CHEBI:30616"/>
    </ligand>
</feature>
<evidence type="ECO:0000256" key="4">
    <source>
        <dbReference type="ARBA" id="ARBA00038903"/>
    </source>
</evidence>
<proteinExistence type="inferred from homology"/>
<feature type="transmembrane region" description="Helical" evidence="9">
    <location>
        <begin position="28"/>
        <end position="47"/>
    </location>
</feature>
<feature type="compositionally biased region" description="Polar residues" evidence="8">
    <location>
        <begin position="81"/>
        <end position="90"/>
    </location>
</feature>
<dbReference type="GO" id="GO:0004382">
    <property type="term" value="F:GDP phosphatase activity"/>
    <property type="evidence" value="ECO:0007669"/>
    <property type="project" value="UniProtKB-EC"/>
</dbReference>
<evidence type="ECO:0000256" key="3">
    <source>
        <dbReference type="ARBA" id="ARBA00037742"/>
    </source>
</evidence>
<dbReference type="Gene3D" id="3.30.420.40">
    <property type="match status" value="1"/>
</dbReference>
<evidence type="ECO:0000313" key="11">
    <source>
        <dbReference type="Proteomes" id="UP000242875"/>
    </source>
</evidence>
<dbReference type="GO" id="GO:0009134">
    <property type="term" value="P:nucleoside diphosphate catabolic process"/>
    <property type="evidence" value="ECO:0007669"/>
    <property type="project" value="TreeGrafter"/>
</dbReference>
<organism evidence="10 11">
    <name type="scientific">Bifiguratus adelaidae</name>
    <dbReference type="NCBI Taxonomy" id="1938954"/>
    <lineage>
        <taxon>Eukaryota</taxon>
        <taxon>Fungi</taxon>
        <taxon>Fungi incertae sedis</taxon>
        <taxon>Mucoromycota</taxon>
        <taxon>Mucoromycotina</taxon>
        <taxon>Endogonomycetes</taxon>
        <taxon>Endogonales</taxon>
        <taxon>Endogonales incertae sedis</taxon>
        <taxon>Bifiguratus</taxon>
    </lineage>
</organism>
<dbReference type="Proteomes" id="UP000242875">
    <property type="component" value="Unassembled WGS sequence"/>
</dbReference>
<keyword evidence="11" id="KW-1185">Reference proteome</keyword>
<dbReference type="GO" id="GO:0045134">
    <property type="term" value="F:UDP phosphatase activity"/>
    <property type="evidence" value="ECO:0007669"/>
    <property type="project" value="TreeGrafter"/>
</dbReference>
<accession>A0A261Y5A4</accession>
<dbReference type="PANTHER" id="PTHR11782:SF83">
    <property type="entry name" value="GUANOSINE-DIPHOSPHATASE"/>
    <property type="match status" value="1"/>
</dbReference>
<evidence type="ECO:0000313" key="10">
    <source>
        <dbReference type="EMBL" id="OZJ05783.1"/>
    </source>
</evidence>
<dbReference type="EC" id="3.6.1.42" evidence="4"/>
<keyword evidence="2 7" id="KW-0378">Hydrolase</keyword>
<evidence type="ECO:0000256" key="2">
    <source>
        <dbReference type="ARBA" id="ARBA00022801"/>
    </source>
</evidence>
<feature type="region of interest" description="Disordered" evidence="8">
    <location>
        <begin position="66"/>
        <end position="92"/>
    </location>
</feature>
<dbReference type="GO" id="GO:0005794">
    <property type="term" value="C:Golgi apparatus"/>
    <property type="evidence" value="ECO:0007669"/>
    <property type="project" value="TreeGrafter"/>
</dbReference>
<dbReference type="Pfam" id="PF01150">
    <property type="entry name" value="GDA1_CD39"/>
    <property type="match status" value="1"/>
</dbReference>
<dbReference type="CDD" id="cd24040">
    <property type="entry name" value="ASKHA_NBD_GDA1"/>
    <property type="match status" value="1"/>
</dbReference>
<sequence length="512" mass="56411">MLNGFHPDRYGGMSSLSTANSKARQKQILTRAAVVFVCLIGLMWLLIPESRYPADDKVATVSEVEKAPATTPARHDVATSAPDSTTSTHCSKPYPGKPLIQYAIMIDAGSSGSRIHVYRFNNCKGTPELEHEEFKMLEPGLSSYGDDAEGAAKSLDDLLEVAVQHVPRDLQKCTPIAVKATAGLRKLGPQKSEKILKAVRNRLETVYPFPIAKTDGVVVMDGREEGIYAWITVNYLLGNFDDKDSNTAAVFDLGGGSTQIAYEPKFTVANEDLEEGEHKYALDFHGRTYTLYQHSYLGFGLNEARSAIYKYVWDTLNPGEGVPKTATSEPLPHPCLPKNATVIPKDYETMLFSGTATNHAQCRKITDSIMKKDEACSLSPCSFAGVYQPSLTKTFPPGKDIYTFSFFYDVTEPLGMPSEFTLTELRELTSIVCSGEEVYKPYFAHNPKALEALKAKPGFCMDLSYLYSLLHYGYDIPDTRVVKTAKKIKNVETGWCLGASIAMLDEVSVCKA</sequence>
<evidence type="ECO:0000256" key="9">
    <source>
        <dbReference type="SAM" id="Phobius"/>
    </source>
</evidence>
<dbReference type="GO" id="GO:0005524">
    <property type="term" value="F:ATP binding"/>
    <property type="evidence" value="ECO:0007669"/>
    <property type="project" value="UniProtKB-KW"/>
</dbReference>
<evidence type="ECO:0000256" key="5">
    <source>
        <dbReference type="PIRSR" id="PIRSR600407-1"/>
    </source>
</evidence>
<keyword evidence="9" id="KW-1133">Transmembrane helix</keyword>
<keyword evidence="6" id="KW-0547">Nucleotide-binding</keyword>
<dbReference type="OrthoDB" id="6372431at2759"/>
<name>A0A261Y5A4_9FUNG</name>
<keyword evidence="6" id="KW-0067">ATP-binding</keyword>
<evidence type="ECO:0000256" key="8">
    <source>
        <dbReference type="SAM" id="MobiDB-lite"/>
    </source>
</evidence>
<dbReference type="GO" id="GO:0017111">
    <property type="term" value="F:ribonucleoside triphosphate phosphatase activity"/>
    <property type="evidence" value="ECO:0007669"/>
    <property type="project" value="TreeGrafter"/>
</dbReference>
<gene>
    <name evidence="10" type="ORF">BZG36_01293</name>
</gene>
<dbReference type="EMBL" id="MVBO01000010">
    <property type="protein sequence ID" value="OZJ05783.1"/>
    <property type="molecule type" value="Genomic_DNA"/>
</dbReference>
<dbReference type="AlphaFoldDB" id="A0A261Y5A4"/>
<comment type="similarity">
    <text evidence="1 7">Belongs to the GDA1/CD39 NTPase family.</text>
</comment>
<evidence type="ECO:0000256" key="6">
    <source>
        <dbReference type="PIRSR" id="PIRSR600407-2"/>
    </source>
</evidence>
<reference evidence="10 11" key="1">
    <citation type="journal article" date="2017" name="Mycologia">
        <title>Bifiguratus adelaidae, gen. et sp. nov., a new member of Mucoromycotina in endophytic and soil-dwelling habitats.</title>
        <authorList>
            <person name="Torres-Cruz T.J."/>
            <person name="Billingsley Tobias T.L."/>
            <person name="Almatruk M."/>
            <person name="Hesse C."/>
            <person name="Kuske C.R."/>
            <person name="Desiro A."/>
            <person name="Benucci G.M."/>
            <person name="Bonito G."/>
            <person name="Stajich J.E."/>
            <person name="Dunlap C."/>
            <person name="Arnold A.E."/>
            <person name="Porras-Alfaro A."/>
        </authorList>
    </citation>
    <scope>NUCLEOTIDE SEQUENCE [LARGE SCALE GENOMIC DNA]</scope>
    <source>
        <strain evidence="10 11">AZ0501</strain>
    </source>
</reference>
<dbReference type="PANTHER" id="PTHR11782">
    <property type="entry name" value="ADENOSINE/GUANOSINE DIPHOSPHATASE"/>
    <property type="match status" value="1"/>
</dbReference>
<keyword evidence="9" id="KW-0472">Membrane</keyword>
<dbReference type="InterPro" id="IPR000407">
    <property type="entry name" value="GDA1_CD39_NTPase"/>
</dbReference>
<evidence type="ECO:0000256" key="1">
    <source>
        <dbReference type="ARBA" id="ARBA00009283"/>
    </source>
</evidence>
<keyword evidence="9" id="KW-0812">Transmembrane</keyword>
<feature type="active site" description="Proton acceptor" evidence="5">
    <location>
        <position position="225"/>
    </location>
</feature>
<dbReference type="Gene3D" id="3.30.420.150">
    <property type="entry name" value="Exopolyphosphatase. Domain 2"/>
    <property type="match status" value="1"/>
</dbReference>
<dbReference type="PROSITE" id="PS01238">
    <property type="entry name" value="GDA1_CD39_NTPASE"/>
    <property type="match status" value="1"/>
</dbReference>
<dbReference type="GO" id="GO:0006487">
    <property type="term" value="P:protein N-linked glycosylation"/>
    <property type="evidence" value="ECO:0007669"/>
    <property type="project" value="TreeGrafter"/>
</dbReference>
<protein>
    <recommendedName>
        <fullName evidence="4">guanosine-diphosphatase</fullName>
        <ecNumber evidence="4">3.6.1.42</ecNumber>
    </recommendedName>
</protein>
<evidence type="ECO:0000256" key="7">
    <source>
        <dbReference type="RuleBase" id="RU003833"/>
    </source>
</evidence>
<dbReference type="GO" id="GO:0016020">
    <property type="term" value="C:membrane"/>
    <property type="evidence" value="ECO:0007669"/>
    <property type="project" value="TreeGrafter"/>
</dbReference>